<dbReference type="Gene3D" id="3.30.160.60">
    <property type="entry name" value="Classic Zinc Finger"/>
    <property type="match status" value="2"/>
</dbReference>
<evidence type="ECO:0000256" key="5">
    <source>
        <dbReference type="PROSITE-ProRule" id="PRU00042"/>
    </source>
</evidence>
<dbReference type="GO" id="GO:0000978">
    <property type="term" value="F:RNA polymerase II cis-regulatory region sequence-specific DNA binding"/>
    <property type="evidence" value="ECO:0007669"/>
    <property type="project" value="TreeGrafter"/>
</dbReference>
<evidence type="ECO:0000259" key="6">
    <source>
        <dbReference type="PROSITE" id="PS50157"/>
    </source>
</evidence>
<accession>A0A9D4I7A2</accession>
<gene>
    <name evidence="7" type="ORF">DPMN_184343</name>
</gene>
<keyword evidence="3 5" id="KW-0863">Zinc-finger</keyword>
<reference evidence="7" key="2">
    <citation type="submission" date="2020-11" db="EMBL/GenBank/DDBJ databases">
        <authorList>
            <person name="McCartney M.A."/>
            <person name="Auch B."/>
            <person name="Kono T."/>
            <person name="Mallez S."/>
            <person name="Becker A."/>
            <person name="Gohl D.M."/>
            <person name="Silverstein K.A.T."/>
            <person name="Koren S."/>
            <person name="Bechman K.B."/>
            <person name="Herman A."/>
            <person name="Abrahante J.E."/>
            <person name="Garbe J."/>
        </authorList>
    </citation>
    <scope>NUCLEOTIDE SEQUENCE</scope>
    <source>
        <strain evidence="7">Duluth1</strain>
        <tissue evidence="7">Whole animal</tissue>
    </source>
</reference>
<dbReference type="InterPro" id="IPR013087">
    <property type="entry name" value="Znf_C2H2_type"/>
</dbReference>
<dbReference type="GO" id="GO:0031519">
    <property type="term" value="C:PcG protein complex"/>
    <property type="evidence" value="ECO:0007669"/>
    <property type="project" value="TreeGrafter"/>
</dbReference>
<evidence type="ECO:0000256" key="1">
    <source>
        <dbReference type="ARBA" id="ARBA00022723"/>
    </source>
</evidence>
<dbReference type="Proteomes" id="UP000828390">
    <property type="component" value="Unassembled WGS sequence"/>
</dbReference>
<feature type="domain" description="C2H2-type" evidence="6">
    <location>
        <begin position="1"/>
        <end position="24"/>
    </location>
</feature>
<keyword evidence="1" id="KW-0479">Metal-binding</keyword>
<evidence type="ECO:0000313" key="7">
    <source>
        <dbReference type="EMBL" id="KAH3749828.1"/>
    </source>
</evidence>
<comment type="caution">
    <text evidence="7">The sequence shown here is derived from an EMBL/GenBank/DDBJ whole genome shotgun (WGS) entry which is preliminary data.</text>
</comment>
<evidence type="ECO:0000256" key="3">
    <source>
        <dbReference type="ARBA" id="ARBA00022771"/>
    </source>
</evidence>
<keyword evidence="8" id="KW-1185">Reference proteome</keyword>
<dbReference type="GO" id="GO:0000785">
    <property type="term" value="C:chromatin"/>
    <property type="evidence" value="ECO:0007669"/>
    <property type="project" value="TreeGrafter"/>
</dbReference>
<dbReference type="PANTHER" id="PTHR14003:SF19">
    <property type="entry name" value="YY2 TRANSCRIPTION FACTOR"/>
    <property type="match status" value="1"/>
</dbReference>
<feature type="domain" description="C2H2-type" evidence="6">
    <location>
        <begin position="25"/>
        <end position="52"/>
    </location>
</feature>
<dbReference type="SMART" id="SM00355">
    <property type="entry name" value="ZnF_C2H2"/>
    <property type="match status" value="2"/>
</dbReference>
<dbReference type="Pfam" id="PF00096">
    <property type="entry name" value="zf-C2H2"/>
    <property type="match status" value="2"/>
</dbReference>
<organism evidence="7 8">
    <name type="scientific">Dreissena polymorpha</name>
    <name type="common">Zebra mussel</name>
    <name type="synonym">Mytilus polymorpha</name>
    <dbReference type="NCBI Taxonomy" id="45954"/>
    <lineage>
        <taxon>Eukaryota</taxon>
        <taxon>Metazoa</taxon>
        <taxon>Spiralia</taxon>
        <taxon>Lophotrochozoa</taxon>
        <taxon>Mollusca</taxon>
        <taxon>Bivalvia</taxon>
        <taxon>Autobranchia</taxon>
        <taxon>Heteroconchia</taxon>
        <taxon>Euheterodonta</taxon>
        <taxon>Imparidentia</taxon>
        <taxon>Neoheterodontei</taxon>
        <taxon>Myida</taxon>
        <taxon>Dreissenoidea</taxon>
        <taxon>Dreissenidae</taxon>
        <taxon>Dreissena</taxon>
    </lineage>
</organism>
<dbReference type="AlphaFoldDB" id="A0A9D4I7A2"/>
<evidence type="ECO:0000313" key="8">
    <source>
        <dbReference type="Proteomes" id="UP000828390"/>
    </source>
</evidence>
<sequence length="184" mass="20641">MCGKAFVERAKLQRHQITHTGKKEFQCTYCDKSFGLKHNLLAHMNIHTKYKPWECKSLPEPAFESARGEGCKTPIHVVRPHQLGLNPHQESPQLSNTLTALPLELLRIVTIAKQWTRKLEESGSITGLDPLPQWGSNSLPSNCAGKCPAPAPACRVFQPNGNIFELVKDIIGINLLTKFHEDRK</sequence>
<evidence type="ECO:0000256" key="2">
    <source>
        <dbReference type="ARBA" id="ARBA00022737"/>
    </source>
</evidence>
<keyword evidence="2" id="KW-0677">Repeat</keyword>
<dbReference type="InterPro" id="IPR036236">
    <property type="entry name" value="Znf_C2H2_sf"/>
</dbReference>
<dbReference type="FunFam" id="3.30.160.60:FF:001963">
    <property type="entry name" value="Replication initiator 1"/>
    <property type="match status" value="1"/>
</dbReference>
<dbReference type="PROSITE" id="PS00028">
    <property type="entry name" value="ZINC_FINGER_C2H2_1"/>
    <property type="match status" value="1"/>
</dbReference>
<dbReference type="PANTHER" id="PTHR14003">
    <property type="entry name" value="TRANSCRIPTIONAL REPRESSOR PROTEIN YY"/>
    <property type="match status" value="1"/>
</dbReference>
<dbReference type="GO" id="GO:0008270">
    <property type="term" value="F:zinc ion binding"/>
    <property type="evidence" value="ECO:0007669"/>
    <property type="project" value="UniProtKB-KW"/>
</dbReference>
<name>A0A9D4I7A2_DREPO</name>
<reference evidence="7" key="1">
    <citation type="journal article" date="2019" name="bioRxiv">
        <title>The Genome of the Zebra Mussel, Dreissena polymorpha: A Resource for Invasive Species Research.</title>
        <authorList>
            <person name="McCartney M.A."/>
            <person name="Auch B."/>
            <person name="Kono T."/>
            <person name="Mallez S."/>
            <person name="Zhang Y."/>
            <person name="Obille A."/>
            <person name="Becker A."/>
            <person name="Abrahante J.E."/>
            <person name="Garbe J."/>
            <person name="Badalamenti J.P."/>
            <person name="Herman A."/>
            <person name="Mangelson H."/>
            <person name="Liachko I."/>
            <person name="Sullivan S."/>
            <person name="Sone E.D."/>
            <person name="Koren S."/>
            <person name="Silverstein K.A.T."/>
            <person name="Beckman K.B."/>
            <person name="Gohl D.M."/>
        </authorList>
    </citation>
    <scope>NUCLEOTIDE SEQUENCE</scope>
    <source>
        <strain evidence="7">Duluth1</strain>
        <tissue evidence="7">Whole animal</tissue>
    </source>
</reference>
<dbReference type="GO" id="GO:0000981">
    <property type="term" value="F:DNA-binding transcription factor activity, RNA polymerase II-specific"/>
    <property type="evidence" value="ECO:0007669"/>
    <property type="project" value="TreeGrafter"/>
</dbReference>
<dbReference type="GO" id="GO:0005667">
    <property type="term" value="C:transcription regulator complex"/>
    <property type="evidence" value="ECO:0007669"/>
    <property type="project" value="TreeGrafter"/>
</dbReference>
<protein>
    <recommendedName>
        <fullName evidence="6">C2H2-type domain-containing protein</fullName>
    </recommendedName>
</protein>
<proteinExistence type="predicted"/>
<dbReference type="PROSITE" id="PS50157">
    <property type="entry name" value="ZINC_FINGER_C2H2_2"/>
    <property type="match status" value="2"/>
</dbReference>
<keyword evidence="4" id="KW-0862">Zinc</keyword>
<evidence type="ECO:0000256" key="4">
    <source>
        <dbReference type="ARBA" id="ARBA00022833"/>
    </source>
</evidence>
<dbReference type="SUPFAM" id="SSF57667">
    <property type="entry name" value="beta-beta-alpha zinc fingers"/>
    <property type="match status" value="1"/>
</dbReference>
<dbReference type="EMBL" id="JAIWYP010000010">
    <property type="protein sequence ID" value="KAH3749828.1"/>
    <property type="molecule type" value="Genomic_DNA"/>
</dbReference>